<feature type="compositionally biased region" description="Basic residues" evidence="20">
    <location>
        <begin position="38"/>
        <end position="50"/>
    </location>
</feature>
<feature type="region of interest" description="Disordered" evidence="20">
    <location>
        <begin position="1"/>
        <end position="88"/>
    </location>
</feature>
<dbReference type="SFLD" id="SFLDF00027">
    <property type="entry name" value="p-type_atpase"/>
    <property type="match status" value="1"/>
</dbReference>
<dbReference type="SUPFAM" id="SSF56784">
    <property type="entry name" value="HAD-like"/>
    <property type="match status" value="1"/>
</dbReference>
<dbReference type="SFLD" id="SFLDS00003">
    <property type="entry name" value="Haloacid_Dehalogenase"/>
    <property type="match status" value="1"/>
</dbReference>
<keyword evidence="8 19" id="KW-0479">Metal-binding</keyword>
<evidence type="ECO:0000256" key="19">
    <source>
        <dbReference type="RuleBase" id="RU362081"/>
    </source>
</evidence>
<feature type="transmembrane region" description="Helical" evidence="19">
    <location>
        <begin position="134"/>
        <end position="153"/>
    </location>
</feature>
<dbReference type="GO" id="GO:0005507">
    <property type="term" value="F:copper ion binding"/>
    <property type="evidence" value="ECO:0007669"/>
    <property type="project" value="TreeGrafter"/>
</dbReference>
<proteinExistence type="inferred from homology"/>
<dbReference type="InterPro" id="IPR023214">
    <property type="entry name" value="HAD_sf"/>
</dbReference>
<keyword evidence="12" id="KW-1278">Translocase</keyword>
<keyword evidence="16 19" id="KW-0472">Membrane</keyword>
<dbReference type="GO" id="GO:0043682">
    <property type="term" value="F:P-type divalent copper transporter activity"/>
    <property type="evidence" value="ECO:0007669"/>
    <property type="project" value="TreeGrafter"/>
</dbReference>
<keyword evidence="13 19" id="KW-1133">Transmembrane helix</keyword>
<feature type="transmembrane region" description="Helical" evidence="19">
    <location>
        <begin position="165"/>
        <end position="184"/>
    </location>
</feature>
<keyword evidence="11 19" id="KW-0067">ATP-binding</keyword>
<feature type="domain" description="P-type ATPase A" evidence="21">
    <location>
        <begin position="225"/>
        <end position="326"/>
    </location>
</feature>
<keyword evidence="9 19" id="KW-0547">Nucleotide-binding</keyword>
<dbReference type="InterPro" id="IPR027256">
    <property type="entry name" value="P-typ_ATPase_IB"/>
</dbReference>
<comment type="catalytic activity">
    <reaction evidence="18">
        <text>Cu(+)(in) + ATP + H2O = Cu(+)(out) + ADP + phosphate + H(+)</text>
        <dbReference type="Rhea" id="RHEA:25792"/>
        <dbReference type="ChEBI" id="CHEBI:15377"/>
        <dbReference type="ChEBI" id="CHEBI:15378"/>
        <dbReference type="ChEBI" id="CHEBI:30616"/>
        <dbReference type="ChEBI" id="CHEBI:43474"/>
        <dbReference type="ChEBI" id="CHEBI:49552"/>
        <dbReference type="ChEBI" id="CHEBI:456216"/>
        <dbReference type="EC" id="7.2.2.8"/>
    </reaction>
</comment>
<evidence type="ECO:0000256" key="9">
    <source>
        <dbReference type="ARBA" id="ARBA00022741"/>
    </source>
</evidence>
<evidence type="ECO:0000256" key="4">
    <source>
        <dbReference type="ARBA" id="ARBA00022448"/>
    </source>
</evidence>
<name>A0A841PRM3_9BACL</name>
<keyword evidence="23" id="KW-1185">Reference proteome</keyword>
<dbReference type="InterPro" id="IPR044492">
    <property type="entry name" value="P_typ_ATPase_HD_dom"/>
</dbReference>
<dbReference type="Proteomes" id="UP000568839">
    <property type="component" value="Unassembled WGS sequence"/>
</dbReference>
<feature type="transmembrane region" description="Helical" evidence="19">
    <location>
        <begin position="709"/>
        <end position="727"/>
    </location>
</feature>
<evidence type="ECO:0000256" key="1">
    <source>
        <dbReference type="ARBA" id="ARBA00004651"/>
    </source>
</evidence>
<dbReference type="EMBL" id="JACHHJ010000002">
    <property type="protein sequence ID" value="MBB6449816.1"/>
    <property type="molecule type" value="Genomic_DNA"/>
</dbReference>
<evidence type="ECO:0000256" key="2">
    <source>
        <dbReference type="ARBA" id="ARBA00006024"/>
    </source>
</evidence>
<feature type="transmembrane region" description="Helical" evidence="19">
    <location>
        <begin position="345"/>
        <end position="364"/>
    </location>
</feature>
<dbReference type="Gene3D" id="3.40.50.1000">
    <property type="entry name" value="HAD superfamily/HAD-like"/>
    <property type="match status" value="1"/>
</dbReference>
<feature type="transmembrane region" description="Helical" evidence="19">
    <location>
        <begin position="682"/>
        <end position="703"/>
    </location>
</feature>
<dbReference type="GO" id="GO:0140581">
    <property type="term" value="F:P-type monovalent copper transporter activity"/>
    <property type="evidence" value="ECO:0007669"/>
    <property type="project" value="UniProtKB-EC"/>
</dbReference>
<keyword evidence="14" id="KW-0186">Copper</keyword>
<evidence type="ECO:0000256" key="16">
    <source>
        <dbReference type="ARBA" id="ARBA00023136"/>
    </source>
</evidence>
<comment type="subcellular location">
    <subcellularLocation>
        <location evidence="1">Cell membrane</location>
        <topology evidence="1">Multi-pass membrane protein</topology>
    </subcellularLocation>
</comment>
<dbReference type="InterPro" id="IPR023298">
    <property type="entry name" value="ATPase_P-typ_TM_dom_sf"/>
</dbReference>
<dbReference type="InterPro" id="IPR023299">
    <property type="entry name" value="ATPase_P-typ_cyto_dom_N"/>
</dbReference>
<evidence type="ECO:0000256" key="5">
    <source>
        <dbReference type="ARBA" id="ARBA00022475"/>
    </source>
</evidence>
<dbReference type="FunFam" id="3.40.50.1000:FF:000144">
    <property type="entry name" value="copper-transporting ATPase 1 isoform X2"/>
    <property type="match status" value="1"/>
</dbReference>
<dbReference type="EC" id="7.2.2.8" evidence="3"/>
<sequence>MSNKDHHDHEHHHHKDNGHHAHHENGHQTHDHDDSHSKHNHHDHEHHHHEHREQDDHAHHSGHGDHSGHEHHGHGGHSGHDHHGHGDHGDMMADFRKRFFVTVILAIPIVILSDMIQMFFNYTVAFPGDTAVELILASIVFFYGGWPFLTGLVNEIKDKSPGMMTLISLAITVAYVYSAATVFGLEGMDFFWELATLIAIMLLGHWIEMKSVMKASDSLESLVELMPQEANKLDDDNQIVSVSVSELKKGDRLLIKPGEKIPADGHILNGKSSINESMLTGESEPVEKGEGDEVIGGAINTSGSLTIEVSKTSDEGYLSQVVQLVKEAQESKSKTQMLSDRAAKLLFYVAVVAGIATFSTWMALGVDTNFAVTRMVTVLIIACPHALGLAVPLVTARSTGISAQKGLFIRNRIGFESARRIDTMIFDKTGTLTHGEFGVTEILPEDNVSEEELLRLAASLESQSEHPIAAGIVAKGKEENIDIPQPKDFDSMTGAGITGNVDGKVISIVSPGYLQREGISYDEERLSKLSETGKTVVFVLQEQTLLGAIALADTVKESAKEAVERLHQMGIDTVMLTGDNEKVAQEVAKQIGIDQVIAEVLPHEKAEMVKELKKDGKRVGMTGDGINDAPALANADLGVAVGAGTDVAMETADVVLVNSDPLDVVSIVDLSKITYRKMIQNLWWAAGYNIVAIPLAAGVLATWGFLLEPALGAVLMSLSTVIVAINAQTLKMK</sequence>
<dbReference type="Gene3D" id="2.70.150.10">
    <property type="entry name" value="Calcium-transporting ATPase, cytoplasmic transduction domain A"/>
    <property type="match status" value="1"/>
</dbReference>
<dbReference type="RefSeq" id="WP_184403766.1">
    <property type="nucleotide sequence ID" value="NZ_JACHHJ010000002.1"/>
</dbReference>
<keyword evidence="7 19" id="KW-0812">Transmembrane</keyword>
<dbReference type="AlphaFoldDB" id="A0A841PRM3"/>
<keyword evidence="4" id="KW-0813">Transport</keyword>
<dbReference type="InterPro" id="IPR008250">
    <property type="entry name" value="ATPase_P-typ_transduc_dom_A_sf"/>
</dbReference>
<feature type="transmembrane region" description="Helical" evidence="19">
    <location>
        <begin position="376"/>
        <end position="396"/>
    </location>
</feature>
<keyword evidence="10" id="KW-0187">Copper transport</keyword>
<dbReference type="InterPro" id="IPR018303">
    <property type="entry name" value="ATPase_P-typ_P_site"/>
</dbReference>
<evidence type="ECO:0000256" key="6">
    <source>
        <dbReference type="ARBA" id="ARBA00022553"/>
    </source>
</evidence>
<feature type="transmembrane region" description="Helical" evidence="19">
    <location>
        <begin position="99"/>
        <end position="122"/>
    </location>
</feature>
<evidence type="ECO:0000256" key="12">
    <source>
        <dbReference type="ARBA" id="ARBA00022967"/>
    </source>
</evidence>
<feature type="compositionally biased region" description="Basic and acidic residues" evidence="20">
    <location>
        <begin position="51"/>
        <end position="70"/>
    </location>
</feature>
<dbReference type="Pfam" id="PF00702">
    <property type="entry name" value="Hydrolase"/>
    <property type="match status" value="1"/>
</dbReference>
<comment type="caution">
    <text evidence="22">The sequence shown here is derived from an EMBL/GenBank/DDBJ whole genome shotgun (WGS) entry which is preliminary data.</text>
</comment>
<feature type="compositionally biased region" description="Basic and acidic residues" evidence="20">
    <location>
        <begin position="78"/>
        <end position="88"/>
    </location>
</feature>
<evidence type="ECO:0000256" key="18">
    <source>
        <dbReference type="ARBA" id="ARBA00049289"/>
    </source>
</evidence>
<evidence type="ECO:0000256" key="13">
    <source>
        <dbReference type="ARBA" id="ARBA00022989"/>
    </source>
</evidence>
<evidence type="ECO:0000313" key="23">
    <source>
        <dbReference type="Proteomes" id="UP000568839"/>
    </source>
</evidence>
<dbReference type="SUPFAM" id="SSF81665">
    <property type="entry name" value="Calcium ATPase, transmembrane domain M"/>
    <property type="match status" value="1"/>
</dbReference>
<dbReference type="SUPFAM" id="SSF81653">
    <property type="entry name" value="Calcium ATPase, transduction domain A"/>
    <property type="match status" value="1"/>
</dbReference>
<dbReference type="NCBIfam" id="TIGR01494">
    <property type="entry name" value="ATPase_P-type"/>
    <property type="match status" value="1"/>
</dbReference>
<dbReference type="GO" id="GO:0005886">
    <property type="term" value="C:plasma membrane"/>
    <property type="evidence" value="ECO:0007669"/>
    <property type="project" value="UniProtKB-SubCell"/>
</dbReference>
<dbReference type="Gene3D" id="3.40.1110.10">
    <property type="entry name" value="Calcium-transporting ATPase, cytoplasmic domain N"/>
    <property type="match status" value="1"/>
</dbReference>
<dbReference type="InterPro" id="IPR059000">
    <property type="entry name" value="ATPase_P-type_domA"/>
</dbReference>
<feature type="compositionally biased region" description="Basic residues" evidence="20">
    <location>
        <begin position="9"/>
        <end position="22"/>
    </location>
</feature>
<evidence type="ECO:0000256" key="17">
    <source>
        <dbReference type="ARBA" id="ARBA00033239"/>
    </source>
</evidence>
<evidence type="ECO:0000256" key="8">
    <source>
        <dbReference type="ARBA" id="ARBA00022723"/>
    </source>
</evidence>
<evidence type="ECO:0000256" key="15">
    <source>
        <dbReference type="ARBA" id="ARBA00023065"/>
    </source>
</evidence>
<comment type="similarity">
    <text evidence="2 19">Belongs to the cation transport ATPase (P-type) (TC 3.A.3) family. Type IB subfamily.</text>
</comment>
<dbReference type="FunFam" id="2.70.150.10:FF:000020">
    <property type="entry name" value="Copper-exporting P-type ATPase A"/>
    <property type="match status" value="1"/>
</dbReference>
<reference evidence="22 23" key="1">
    <citation type="submission" date="2020-08" db="EMBL/GenBank/DDBJ databases">
        <title>Genomic Encyclopedia of Type Strains, Phase IV (KMG-IV): sequencing the most valuable type-strain genomes for metagenomic binning, comparative biology and taxonomic classification.</title>
        <authorList>
            <person name="Goeker M."/>
        </authorList>
    </citation>
    <scope>NUCLEOTIDE SEQUENCE [LARGE SCALE GENOMIC DNA]</scope>
    <source>
        <strain evidence="22 23">DSM 21769</strain>
    </source>
</reference>
<keyword evidence="5 19" id="KW-1003">Cell membrane</keyword>
<dbReference type="PANTHER" id="PTHR43520">
    <property type="entry name" value="ATP7, ISOFORM B"/>
    <property type="match status" value="1"/>
</dbReference>
<dbReference type="GO" id="GO:0055070">
    <property type="term" value="P:copper ion homeostasis"/>
    <property type="evidence" value="ECO:0007669"/>
    <property type="project" value="TreeGrafter"/>
</dbReference>
<evidence type="ECO:0000313" key="22">
    <source>
        <dbReference type="EMBL" id="MBB6449816.1"/>
    </source>
</evidence>
<feature type="compositionally biased region" description="Basic and acidic residues" evidence="20">
    <location>
        <begin position="23"/>
        <end position="37"/>
    </location>
</feature>
<dbReference type="PANTHER" id="PTHR43520:SF8">
    <property type="entry name" value="P-TYPE CU(+) TRANSPORTER"/>
    <property type="match status" value="1"/>
</dbReference>
<dbReference type="NCBIfam" id="TIGR01511">
    <property type="entry name" value="ATPase-IB1_Cu"/>
    <property type="match status" value="1"/>
</dbReference>
<evidence type="ECO:0000256" key="10">
    <source>
        <dbReference type="ARBA" id="ARBA00022796"/>
    </source>
</evidence>
<keyword evidence="6" id="KW-0597">Phosphoprotein</keyword>
<evidence type="ECO:0000256" key="20">
    <source>
        <dbReference type="SAM" id="MobiDB-lite"/>
    </source>
</evidence>
<evidence type="ECO:0000256" key="14">
    <source>
        <dbReference type="ARBA" id="ARBA00023008"/>
    </source>
</evidence>
<evidence type="ECO:0000256" key="3">
    <source>
        <dbReference type="ARBA" id="ARBA00012517"/>
    </source>
</evidence>
<dbReference type="InterPro" id="IPR001757">
    <property type="entry name" value="P_typ_ATPase"/>
</dbReference>
<dbReference type="NCBIfam" id="TIGR01525">
    <property type="entry name" value="ATPase-IB_hvy"/>
    <property type="match status" value="1"/>
</dbReference>
<dbReference type="Pfam" id="PF00122">
    <property type="entry name" value="E1-E2_ATPase"/>
    <property type="match status" value="1"/>
</dbReference>
<feature type="transmembrane region" description="Helical" evidence="19">
    <location>
        <begin position="190"/>
        <end position="207"/>
    </location>
</feature>
<dbReference type="PRINTS" id="PR00120">
    <property type="entry name" value="HATPASE"/>
</dbReference>
<dbReference type="NCBIfam" id="TIGR01512">
    <property type="entry name" value="ATPase-IB2_Cd"/>
    <property type="match status" value="1"/>
</dbReference>
<keyword evidence="15" id="KW-0406">Ion transport</keyword>
<organism evidence="22 23">
    <name type="scientific">Geomicrobium halophilum</name>
    <dbReference type="NCBI Taxonomy" id="549000"/>
    <lineage>
        <taxon>Bacteria</taxon>
        <taxon>Bacillati</taxon>
        <taxon>Bacillota</taxon>
        <taxon>Bacilli</taxon>
        <taxon>Bacillales</taxon>
        <taxon>Geomicrobium</taxon>
    </lineage>
</organism>
<accession>A0A841PRM3</accession>
<dbReference type="GO" id="GO:0005524">
    <property type="term" value="F:ATP binding"/>
    <property type="evidence" value="ECO:0007669"/>
    <property type="project" value="UniProtKB-UniRule"/>
</dbReference>
<dbReference type="CDD" id="cd07552">
    <property type="entry name" value="P-type_ATPase_Cu-like"/>
    <property type="match status" value="1"/>
</dbReference>
<dbReference type="SFLD" id="SFLDG00002">
    <property type="entry name" value="C1.7:_P-type_atpase_like"/>
    <property type="match status" value="1"/>
</dbReference>
<gene>
    <name evidence="22" type="ORF">HNR44_001794</name>
</gene>
<dbReference type="GO" id="GO:0016887">
    <property type="term" value="F:ATP hydrolysis activity"/>
    <property type="evidence" value="ECO:0007669"/>
    <property type="project" value="InterPro"/>
</dbReference>
<dbReference type="PROSITE" id="PS00154">
    <property type="entry name" value="ATPASE_E1_E2"/>
    <property type="match status" value="1"/>
</dbReference>
<dbReference type="PRINTS" id="PR00119">
    <property type="entry name" value="CATATPASE"/>
</dbReference>
<protein>
    <recommendedName>
        <fullName evidence="3">P-type Cu(+) transporter</fullName>
        <ecNumber evidence="3">7.2.2.8</ecNumber>
    </recommendedName>
    <alternativeName>
        <fullName evidence="17">Cu(+)-exporting ATPase</fullName>
    </alternativeName>
</protein>
<dbReference type="InterPro" id="IPR036412">
    <property type="entry name" value="HAD-like_sf"/>
</dbReference>
<evidence type="ECO:0000256" key="7">
    <source>
        <dbReference type="ARBA" id="ARBA00022692"/>
    </source>
</evidence>
<evidence type="ECO:0000256" key="11">
    <source>
        <dbReference type="ARBA" id="ARBA00022840"/>
    </source>
</evidence>
<evidence type="ECO:0000259" key="21">
    <source>
        <dbReference type="Pfam" id="PF00122"/>
    </source>
</evidence>